<keyword evidence="7 8" id="KW-0472">Membrane</keyword>
<evidence type="ECO:0000256" key="1">
    <source>
        <dbReference type="ARBA" id="ARBA00004651"/>
    </source>
</evidence>
<feature type="transmembrane region" description="Helical" evidence="8">
    <location>
        <begin position="297"/>
        <end position="315"/>
    </location>
</feature>
<dbReference type="GO" id="GO:0005886">
    <property type="term" value="C:plasma membrane"/>
    <property type="evidence" value="ECO:0007669"/>
    <property type="project" value="UniProtKB-SubCell"/>
</dbReference>
<evidence type="ECO:0000256" key="3">
    <source>
        <dbReference type="ARBA" id="ARBA00022448"/>
    </source>
</evidence>
<feature type="transmembrane region" description="Helical" evidence="8">
    <location>
        <begin position="17"/>
        <end position="37"/>
    </location>
</feature>
<accession>A0A917UFX5</accession>
<reference evidence="10" key="2">
    <citation type="submission" date="2020-09" db="EMBL/GenBank/DDBJ databases">
        <authorList>
            <person name="Sun Q."/>
            <person name="Ohkuma M."/>
        </authorList>
    </citation>
    <scope>NUCLEOTIDE SEQUENCE</scope>
    <source>
        <strain evidence="10">JCM 19831</strain>
    </source>
</reference>
<dbReference type="RefSeq" id="WP_190257694.1">
    <property type="nucleotide sequence ID" value="NZ_BMPI01000107.1"/>
</dbReference>
<evidence type="ECO:0000259" key="9">
    <source>
        <dbReference type="Pfam" id="PF02554"/>
    </source>
</evidence>
<evidence type="ECO:0000256" key="4">
    <source>
        <dbReference type="ARBA" id="ARBA00022475"/>
    </source>
</evidence>
<evidence type="ECO:0000256" key="8">
    <source>
        <dbReference type="SAM" id="Phobius"/>
    </source>
</evidence>
<dbReference type="GO" id="GO:0009267">
    <property type="term" value="P:cellular response to starvation"/>
    <property type="evidence" value="ECO:0007669"/>
    <property type="project" value="InterPro"/>
</dbReference>
<dbReference type="Proteomes" id="UP000642070">
    <property type="component" value="Unassembled WGS sequence"/>
</dbReference>
<keyword evidence="11" id="KW-1185">Reference proteome</keyword>
<comment type="subcellular location">
    <subcellularLocation>
        <location evidence="1">Cell membrane</location>
        <topology evidence="1">Multi-pass membrane protein</topology>
    </subcellularLocation>
</comment>
<feature type="transmembrane region" description="Helical" evidence="8">
    <location>
        <begin position="517"/>
        <end position="539"/>
    </location>
</feature>
<dbReference type="PANTHER" id="PTHR30252">
    <property type="entry name" value="INNER MEMBRANE PEPTIDE TRANSPORTER"/>
    <property type="match status" value="1"/>
</dbReference>
<dbReference type="Pfam" id="PF02554">
    <property type="entry name" value="CstA"/>
    <property type="match status" value="1"/>
</dbReference>
<comment type="caution">
    <text evidence="10">The sequence shown here is derived from an EMBL/GenBank/DDBJ whole genome shotgun (WGS) entry which is preliminary data.</text>
</comment>
<feature type="transmembrane region" description="Helical" evidence="8">
    <location>
        <begin position="201"/>
        <end position="220"/>
    </location>
</feature>
<proteinExistence type="inferred from homology"/>
<evidence type="ECO:0000256" key="2">
    <source>
        <dbReference type="ARBA" id="ARBA00007755"/>
    </source>
</evidence>
<feature type="transmembrane region" description="Helical" evidence="8">
    <location>
        <begin position="375"/>
        <end position="395"/>
    </location>
</feature>
<feature type="transmembrane region" description="Helical" evidence="8">
    <location>
        <begin position="551"/>
        <end position="576"/>
    </location>
</feature>
<dbReference type="PANTHER" id="PTHR30252:SF3">
    <property type="entry name" value="PYRUVATE_PROTON SYMPORTER BTST"/>
    <property type="match status" value="1"/>
</dbReference>
<evidence type="ECO:0000256" key="5">
    <source>
        <dbReference type="ARBA" id="ARBA00022692"/>
    </source>
</evidence>
<feature type="transmembrane region" description="Helical" evidence="8">
    <location>
        <begin position="652"/>
        <end position="674"/>
    </location>
</feature>
<dbReference type="AlphaFoldDB" id="A0A917UFX5"/>
<dbReference type="InterPro" id="IPR051605">
    <property type="entry name" value="CstA"/>
</dbReference>
<feature type="transmembrane region" description="Helical" evidence="8">
    <location>
        <begin position="128"/>
        <end position="150"/>
    </location>
</feature>
<feature type="transmembrane region" description="Helical" evidence="8">
    <location>
        <begin position="583"/>
        <end position="603"/>
    </location>
</feature>
<feature type="transmembrane region" description="Helical" evidence="8">
    <location>
        <begin position="335"/>
        <end position="355"/>
    </location>
</feature>
<keyword evidence="5 8" id="KW-0812">Transmembrane</keyword>
<organism evidence="10 11">
    <name type="scientific">Dactylosporangium sucinum</name>
    <dbReference type="NCBI Taxonomy" id="1424081"/>
    <lineage>
        <taxon>Bacteria</taxon>
        <taxon>Bacillati</taxon>
        <taxon>Actinomycetota</taxon>
        <taxon>Actinomycetes</taxon>
        <taxon>Micromonosporales</taxon>
        <taxon>Micromonosporaceae</taxon>
        <taxon>Dactylosporangium</taxon>
    </lineage>
</organism>
<gene>
    <name evidence="10" type="ORF">GCM10007977_105610</name>
</gene>
<feature type="transmembrane region" description="Helical" evidence="8">
    <location>
        <begin position="103"/>
        <end position="122"/>
    </location>
</feature>
<dbReference type="InterPro" id="IPR003706">
    <property type="entry name" value="CstA_N"/>
</dbReference>
<sequence>MSIFSPTTRARPGLRSIVIWTAVSIAGAIAWGIIALARGENISAIWLVAAALCSYAIAYRFYARFIARRVLKVDDRRATPAERLDNGIDYHVTDRRVLLGHHFAAIAGAGPLVGPVLAAQMGYLPGTIWIIVGVVFAGAVQDMVVMFLSMRRDGKSIGQMARDEIGRVGGVAALVAVLSIMIILLGVLALVVVNALAKSPWGTFSIAMTIPIALFMGFYLRVLRPGRVIETSVIGVSLLVFAIAAGGWVQDSSWAGAFTLKPETLVFCLVGYGFLASVLPVWMLLAPRDYLSTFMKIGTIGLLAVGVLVTAPVLQNEAVTKFAFSGDGPVFAGTLFPFVFITITCGALSGFHALISSGTTPKMIQKESQVRLVGYGAMLMESFVAVMAIIAASLLDPGLYYAMNSPGGVVGTTFQSAATAVTNMGFVVTPETLQAASAAVGEPTLVSRTGGAPTLAVGISEIFSGFLGGAGLKAFWYHFAIMFEALFILTTVDAGTRVGRFILQDMLGNIWKPLGRVSWRPGLWLTSAAVVGAWGYFLYTGVTNPLGGINQLYPLFAVANQLLAALALTVVTVILVKSGRLKWAWVTAIPLAWVTAVTMTASYQKIFSTDPKMGFYAQRQRFADALEQGKVLAPAKNLDQMQQVVTNSTVQLVLSVLFAVLIIIVIVDGARVCLQAVIRGRELPTTEVPFVESTIVAPSGLFTNTSEQRELVIAAAVDRSGER</sequence>
<name>A0A917UFX5_9ACTN</name>
<evidence type="ECO:0000313" key="11">
    <source>
        <dbReference type="Proteomes" id="UP000642070"/>
    </source>
</evidence>
<keyword evidence="6 8" id="KW-1133">Transmembrane helix</keyword>
<dbReference type="EMBL" id="BMPI01000107">
    <property type="protein sequence ID" value="GGM86565.1"/>
    <property type="molecule type" value="Genomic_DNA"/>
</dbReference>
<comment type="similarity">
    <text evidence="2">Belongs to the peptide transporter carbon starvation (CstA) (TC 2.A.114) family.</text>
</comment>
<feature type="transmembrane region" description="Helical" evidence="8">
    <location>
        <begin position="264"/>
        <end position="285"/>
    </location>
</feature>
<feature type="transmembrane region" description="Helical" evidence="8">
    <location>
        <begin position="171"/>
        <end position="195"/>
    </location>
</feature>
<feature type="transmembrane region" description="Helical" evidence="8">
    <location>
        <begin position="43"/>
        <end position="62"/>
    </location>
</feature>
<feature type="transmembrane region" description="Helical" evidence="8">
    <location>
        <begin position="232"/>
        <end position="249"/>
    </location>
</feature>
<evidence type="ECO:0000313" key="10">
    <source>
        <dbReference type="EMBL" id="GGM86565.1"/>
    </source>
</evidence>
<evidence type="ECO:0000256" key="7">
    <source>
        <dbReference type="ARBA" id="ARBA00023136"/>
    </source>
</evidence>
<feature type="transmembrane region" description="Helical" evidence="8">
    <location>
        <begin position="475"/>
        <end position="496"/>
    </location>
</feature>
<evidence type="ECO:0000256" key="6">
    <source>
        <dbReference type="ARBA" id="ARBA00022989"/>
    </source>
</evidence>
<keyword evidence="3" id="KW-0813">Transport</keyword>
<keyword evidence="4" id="KW-1003">Cell membrane</keyword>
<feature type="domain" description="CstA N-terminal" evidence="9">
    <location>
        <begin position="43"/>
        <end position="601"/>
    </location>
</feature>
<reference evidence="10" key="1">
    <citation type="journal article" date="2014" name="Int. J. Syst. Evol. Microbiol.">
        <title>Complete genome sequence of Corynebacterium casei LMG S-19264T (=DSM 44701T), isolated from a smear-ripened cheese.</title>
        <authorList>
            <consortium name="US DOE Joint Genome Institute (JGI-PGF)"/>
            <person name="Walter F."/>
            <person name="Albersmeier A."/>
            <person name="Kalinowski J."/>
            <person name="Ruckert C."/>
        </authorList>
    </citation>
    <scope>NUCLEOTIDE SEQUENCE</scope>
    <source>
        <strain evidence="10">JCM 19831</strain>
    </source>
</reference>
<protein>
    <submittedName>
        <fullName evidence="10">Carbon starvation protein A</fullName>
    </submittedName>
</protein>